<dbReference type="PROSITE" id="PS50889">
    <property type="entry name" value="S4"/>
    <property type="match status" value="1"/>
</dbReference>
<organism evidence="13 14">
    <name type="scientific">Podospora australis</name>
    <dbReference type="NCBI Taxonomy" id="1536484"/>
    <lineage>
        <taxon>Eukaryota</taxon>
        <taxon>Fungi</taxon>
        <taxon>Dikarya</taxon>
        <taxon>Ascomycota</taxon>
        <taxon>Pezizomycotina</taxon>
        <taxon>Sordariomycetes</taxon>
        <taxon>Sordariomycetidae</taxon>
        <taxon>Sordariales</taxon>
        <taxon>Podosporaceae</taxon>
        <taxon>Podospora</taxon>
    </lineage>
</organism>
<sequence>MRQRRLLRYHGLKRGRVRQTWNKYNLFNIAGLQVRESLFGKTFFQQKWKAKAMTRAYHGEHIPERQWERMFSKKFQTVINMNPQYMAANDGSEEAAGRGSGRKQLGEEKTSALHMLTPHMQMTYAPQERRLDIAVFRALFASSARQARQFVIHGAVTVNGKKMRHPGYLLNPGDLFQVDPVRVMLATGLKKEKAPPNKALKATPEEEESEEPVDEEESSPAEPAAAPAEPLDPHAAHQAMIQELNRLRLHAKTIVDAQQIGAKHKKALRQFMSNVKEAMAKARKIDPARISPKAGSSDTKLVDDLTDALAAFELGLPDKKETKPAPAAEEKAEAPAAEEKAEAPVGPVTAAVLAHKSNIRLNRDEEKILQRLLEQERENPYDPSKPYLTPWKPRPYMAPFAFIPRYLEVNQNICAAVYLRHPVARPGRSEVPSPFPHVIGQLAFNWYLRRR</sequence>
<evidence type="ECO:0000313" key="14">
    <source>
        <dbReference type="Proteomes" id="UP001302126"/>
    </source>
</evidence>
<dbReference type="PANTHER" id="PTHR11831">
    <property type="entry name" value="30S 40S RIBOSOMAL PROTEIN"/>
    <property type="match status" value="1"/>
</dbReference>
<feature type="region of interest" description="Disordered" evidence="11">
    <location>
        <begin position="317"/>
        <end position="343"/>
    </location>
</feature>
<feature type="domain" description="RNA-binding S4" evidence="12">
    <location>
        <begin position="129"/>
        <end position="189"/>
    </location>
</feature>
<evidence type="ECO:0000256" key="4">
    <source>
        <dbReference type="ARBA" id="ARBA00022884"/>
    </source>
</evidence>
<comment type="similarity">
    <text evidence="2">Belongs to the universal ribosomal protein uS4 family.</text>
</comment>
<feature type="region of interest" description="Disordered" evidence="11">
    <location>
        <begin position="192"/>
        <end position="229"/>
    </location>
</feature>
<keyword evidence="14" id="KW-1185">Reference proteome</keyword>
<dbReference type="SMART" id="SM00363">
    <property type="entry name" value="S4"/>
    <property type="match status" value="1"/>
</dbReference>
<dbReference type="Pfam" id="PF01479">
    <property type="entry name" value="S4"/>
    <property type="match status" value="1"/>
</dbReference>
<reference evidence="13" key="2">
    <citation type="submission" date="2023-05" db="EMBL/GenBank/DDBJ databases">
        <authorList>
            <consortium name="Lawrence Berkeley National Laboratory"/>
            <person name="Steindorff A."/>
            <person name="Hensen N."/>
            <person name="Bonometti L."/>
            <person name="Westerberg I."/>
            <person name="Brannstrom I.O."/>
            <person name="Guillou S."/>
            <person name="Cros-Aarteil S."/>
            <person name="Calhoun S."/>
            <person name="Haridas S."/>
            <person name="Kuo A."/>
            <person name="Mondo S."/>
            <person name="Pangilinan J."/>
            <person name="Riley R."/>
            <person name="Labutti K."/>
            <person name="Andreopoulos B."/>
            <person name="Lipzen A."/>
            <person name="Chen C."/>
            <person name="Yanf M."/>
            <person name="Daum C."/>
            <person name="Ng V."/>
            <person name="Clum A."/>
            <person name="Ohm R."/>
            <person name="Martin F."/>
            <person name="Silar P."/>
            <person name="Natvig D."/>
            <person name="Lalanne C."/>
            <person name="Gautier V."/>
            <person name="Ament-Velasquez S.L."/>
            <person name="Kruys A."/>
            <person name="Hutchinson M.I."/>
            <person name="Powell A.J."/>
            <person name="Barry K."/>
            <person name="Miller A.N."/>
            <person name="Grigoriev I.V."/>
            <person name="Debuchy R."/>
            <person name="Gladieux P."/>
            <person name="Thoren M.H."/>
            <person name="Johannesson H."/>
        </authorList>
    </citation>
    <scope>NUCLEOTIDE SEQUENCE</scope>
    <source>
        <strain evidence="13">PSN309</strain>
    </source>
</reference>
<evidence type="ECO:0000259" key="12">
    <source>
        <dbReference type="SMART" id="SM00363"/>
    </source>
</evidence>
<dbReference type="GO" id="GO:0042274">
    <property type="term" value="P:ribosomal small subunit biogenesis"/>
    <property type="evidence" value="ECO:0007669"/>
    <property type="project" value="TreeGrafter"/>
</dbReference>
<dbReference type="FunFam" id="3.10.290.10:FF:000025">
    <property type="entry name" value="30S ribosomal subunit S4"/>
    <property type="match status" value="1"/>
</dbReference>
<evidence type="ECO:0000313" key="13">
    <source>
        <dbReference type="EMBL" id="KAK4193851.1"/>
    </source>
</evidence>
<dbReference type="Proteomes" id="UP001302126">
    <property type="component" value="Unassembled WGS sequence"/>
</dbReference>
<reference evidence="13" key="1">
    <citation type="journal article" date="2023" name="Mol. Phylogenet. Evol.">
        <title>Genome-scale phylogeny and comparative genomics of the fungal order Sordariales.</title>
        <authorList>
            <person name="Hensen N."/>
            <person name="Bonometti L."/>
            <person name="Westerberg I."/>
            <person name="Brannstrom I.O."/>
            <person name="Guillou S."/>
            <person name="Cros-Aarteil S."/>
            <person name="Calhoun S."/>
            <person name="Haridas S."/>
            <person name="Kuo A."/>
            <person name="Mondo S."/>
            <person name="Pangilinan J."/>
            <person name="Riley R."/>
            <person name="LaButti K."/>
            <person name="Andreopoulos B."/>
            <person name="Lipzen A."/>
            <person name="Chen C."/>
            <person name="Yan M."/>
            <person name="Daum C."/>
            <person name="Ng V."/>
            <person name="Clum A."/>
            <person name="Steindorff A."/>
            <person name="Ohm R.A."/>
            <person name="Martin F."/>
            <person name="Silar P."/>
            <person name="Natvig D.O."/>
            <person name="Lalanne C."/>
            <person name="Gautier V."/>
            <person name="Ament-Velasquez S.L."/>
            <person name="Kruys A."/>
            <person name="Hutchinson M.I."/>
            <person name="Powell A.J."/>
            <person name="Barry K."/>
            <person name="Miller A.N."/>
            <person name="Grigoriev I.V."/>
            <person name="Debuchy R."/>
            <person name="Gladieux P."/>
            <person name="Hiltunen Thoren M."/>
            <person name="Johannesson H."/>
        </authorList>
    </citation>
    <scope>NUCLEOTIDE SEQUENCE</scope>
    <source>
        <strain evidence="13">PSN309</strain>
    </source>
</reference>
<dbReference type="GO" id="GO:0003735">
    <property type="term" value="F:structural constituent of ribosome"/>
    <property type="evidence" value="ECO:0007669"/>
    <property type="project" value="TreeGrafter"/>
</dbReference>
<keyword evidence="5" id="KW-0689">Ribosomal protein</keyword>
<feature type="compositionally biased region" description="Basic and acidic residues" evidence="11">
    <location>
        <begin position="317"/>
        <end position="342"/>
    </location>
</feature>
<evidence type="ECO:0000256" key="9">
    <source>
        <dbReference type="ARBA" id="ARBA00071419"/>
    </source>
</evidence>
<comment type="function">
    <text evidence="8">Component of the mitochondrial ribosome (mitoribosome), a dedicated translation machinery responsible for the synthesis of mitochondrial genome-encoded proteins, including at least some of the essential transmembrane subunits of the mitochondrial respiratory chain. The mitoribosomes are attached to the mitochondrial inner membrane and translation products are cotranslationally integrated into the membrane.</text>
</comment>
<dbReference type="CDD" id="cd00165">
    <property type="entry name" value="S4"/>
    <property type="match status" value="1"/>
</dbReference>
<keyword evidence="6" id="KW-0496">Mitochondrion</keyword>
<evidence type="ECO:0000256" key="3">
    <source>
        <dbReference type="ARBA" id="ARBA00022730"/>
    </source>
</evidence>
<dbReference type="SUPFAM" id="SSF55174">
    <property type="entry name" value="Alpha-L RNA-binding motif"/>
    <property type="match status" value="1"/>
</dbReference>
<evidence type="ECO:0000256" key="5">
    <source>
        <dbReference type="ARBA" id="ARBA00022980"/>
    </source>
</evidence>
<comment type="subcellular location">
    <subcellularLocation>
        <location evidence="1">Mitochondrion</location>
    </subcellularLocation>
</comment>
<feature type="compositionally biased region" description="Acidic residues" evidence="11">
    <location>
        <begin position="205"/>
        <end position="219"/>
    </location>
</feature>
<evidence type="ECO:0000256" key="8">
    <source>
        <dbReference type="ARBA" id="ARBA00037226"/>
    </source>
</evidence>
<evidence type="ECO:0000256" key="11">
    <source>
        <dbReference type="SAM" id="MobiDB-lite"/>
    </source>
</evidence>
<evidence type="ECO:0000256" key="6">
    <source>
        <dbReference type="ARBA" id="ARBA00023128"/>
    </source>
</evidence>
<dbReference type="AlphaFoldDB" id="A0AAN7AM64"/>
<keyword evidence="3" id="KW-0699">rRNA-binding</keyword>
<keyword evidence="7" id="KW-0687">Ribonucleoprotein</keyword>
<comment type="caution">
    <text evidence="13">The sequence shown here is derived from an EMBL/GenBank/DDBJ whole genome shotgun (WGS) entry which is preliminary data.</text>
</comment>
<evidence type="ECO:0000256" key="10">
    <source>
        <dbReference type="PROSITE-ProRule" id="PRU00182"/>
    </source>
</evidence>
<dbReference type="GO" id="GO:0019843">
    <property type="term" value="F:rRNA binding"/>
    <property type="evidence" value="ECO:0007669"/>
    <property type="project" value="UniProtKB-KW"/>
</dbReference>
<dbReference type="PANTHER" id="PTHR11831:SF4">
    <property type="entry name" value="SMALL RIBOSOMAL SUBUNIT PROTEIN US4M"/>
    <property type="match status" value="1"/>
</dbReference>
<evidence type="ECO:0000256" key="1">
    <source>
        <dbReference type="ARBA" id="ARBA00004173"/>
    </source>
</evidence>
<dbReference type="GO" id="GO:0005763">
    <property type="term" value="C:mitochondrial small ribosomal subunit"/>
    <property type="evidence" value="ECO:0007669"/>
    <property type="project" value="TreeGrafter"/>
</dbReference>
<proteinExistence type="inferred from homology"/>
<evidence type="ECO:0000256" key="7">
    <source>
        <dbReference type="ARBA" id="ARBA00023274"/>
    </source>
</evidence>
<dbReference type="Gene3D" id="3.10.290.10">
    <property type="entry name" value="RNA-binding S4 domain"/>
    <property type="match status" value="1"/>
</dbReference>
<dbReference type="InterPro" id="IPR036986">
    <property type="entry name" value="S4_RNA-bd_sf"/>
</dbReference>
<name>A0AAN7AM64_9PEZI</name>
<dbReference type="InterPro" id="IPR022801">
    <property type="entry name" value="Ribosomal_uS4"/>
</dbReference>
<dbReference type="EMBL" id="MU864350">
    <property type="protein sequence ID" value="KAK4193851.1"/>
    <property type="molecule type" value="Genomic_DNA"/>
</dbReference>
<evidence type="ECO:0000256" key="2">
    <source>
        <dbReference type="ARBA" id="ARBA00007465"/>
    </source>
</evidence>
<accession>A0AAN7AM64</accession>
<protein>
    <recommendedName>
        <fullName evidence="9">Small ribosomal subunit protein uS4m</fullName>
    </recommendedName>
</protein>
<keyword evidence="4 10" id="KW-0694">RNA-binding</keyword>
<feature type="compositionally biased region" description="Low complexity" evidence="11">
    <location>
        <begin position="220"/>
        <end position="229"/>
    </location>
</feature>
<dbReference type="InterPro" id="IPR002942">
    <property type="entry name" value="S4_RNA-bd"/>
</dbReference>
<gene>
    <name evidence="13" type="ORF">QBC35DRAFT_480438</name>
</gene>